<dbReference type="PROSITE" id="PS51257">
    <property type="entry name" value="PROKAR_LIPOPROTEIN"/>
    <property type="match status" value="1"/>
</dbReference>
<dbReference type="Pfam" id="PF02412">
    <property type="entry name" value="TSP_3"/>
    <property type="match status" value="6"/>
</dbReference>
<dbReference type="Proteomes" id="UP001155280">
    <property type="component" value="Unassembled WGS sequence"/>
</dbReference>
<proteinExistence type="predicted"/>
<feature type="compositionally biased region" description="Acidic residues" evidence="3">
    <location>
        <begin position="392"/>
        <end position="403"/>
    </location>
</feature>
<keyword evidence="6" id="KW-1185">Reference proteome</keyword>
<feature type="compositionally biased region" description="Acidic residues" evidence="3">
    <location>
        <begin position="356"/>
        <end position="368"/>
    </location>
</feature>
<accession>A0A9X2KW53</accession>
<dbReference type="SUPFAM" id="SSF103647">
    <property type="entry name" value="TSP type-3 repeat"/>
    <property type="match status" value="2"/>
</dbReference>
<evidence type="ECO:0000256" key="4">
    <source>
        <dbReference type="SAM" id="SignalP"/>
    </source>
</evidence>
<dbReference type="InterPro" id="IPR028974">
    <property type="entry name" value="TSP_type-3_rpt"/>
</dbReference>
<name>A0A9X2KW53_9FLAO</name>
<gene>
    <name evidence="5" type="ORF">MKO06_08070</name>
</gene>
<feature type="region of interest" description="Disordered" evidence="3">
    <location>
        <begin position="356"/>
        <end position="448"/>
    </location>
</feature>
<evidence type="ECO:0000256" key="3">
    <source>
        <dbReference type="SAM" id="MobiDB-lite"/>
    </source>
</evidence>
<reference evidence="5" key="1">
    <citation type="submission" date="2022-07" db="EMBL/GenBank/DDBJ databases">
        <title>Gramela sediminis sp. nov., isolated from deep-sea sediment of the Indian Ocean.</title>
        <authorList>
            <person name="Shi H."/>
        </authorList>
    </citation>
    <scope>NUCLEOTIDE SEQUENCE</scope>
    <source>
        <strain evidence="5">GC03-9</strain>
    </source>
</reference>
<evidence type="ECO:0000256" key="1">
    <source>
        <dbReference type="ARBA" id="ARBA00022729"/>
    </source>
</evidence>
<keyword evidence="1 4" id="KW-0732">Signal</keyword>
<feature type="signal peptide" evidence="4">
    <location>
        <begin position="1"/>
        <end position="22"/>
    </location>
</feature>
<evidence type="ECO:0000256" key="2">
    <source>
        <dbReference type="ARBA" id="ARBA00022837"/>
    </source>
</evidence>
<dbReference type="AlphaFoldDB" id="A0A9X2KW53"/>
<dbReference type="PANTHER" id="PTHR10199:SF100">
    <property type="entry name" value="THROMBOSPONDIN, ISOFORM A"/>
    <property type="match status" value="1"/>
</dbReference>
<protein>
    <submittedName>
        <fullName evidence="5">Thrombospondin type 3 repeat-containing protein</fullName>
    </submittedName>
</protein>
<dbReference type="InterPro" id="IPR003367">
    <property type="entry name" value="Thrombospondin_3-like_rpt"/>
</dbReference>
<feature type="chain" id="PRO_5040972729" evidence="4">
    <location>
        <begin position="23"/>
        <end position="672"/>
    </location>
</feature>
<comment type="caution">
    <text evidence="5">The sequence shown here is derived from an EMBL/GenBank/DDBJ whole genome shotgun (WGS) entry which is preliminary data.</text>
</comment>
<dbReference type="EMBL" id="JANCNS010000002">
    <property type="protein sequence ID" value="MCP9199857.1"/>
    <property type="molecule type" value="Genomic_DNA"/>
</dbReference>
<dbReference type="Gene3D" id="4.10.1080.10">
    <property type="entry name" value="TSP type-3 repeat"/>
    <property type="match status" value="1"/>
</dbReference>
<organism evidence="5 6">
    <name type="scientific">Christiangramia oceanisediminis</name>
    <dbReference type="NCBI Taxonomy" id="2920386"/>
    <lineage>
        <taxon>Bacteria</taxon>
        <taxon>Pseudomonadati</taxon>
        <taxon>Bacteroidota</taxon>
        <taxon>Flavobacteriia</taxon>
        <taxon>Flavobacteriales</taxon>
        <taxon>Flavobacteriaceae</taxon>
        <taxon>Christiangramia</taxon>
    </lineage>
</organism>
<evidence type="ECO:0000313" key="5">
    <source>
        <dbReference type="EMBL" id="MCP9199857.1"/>
    </source>
</evidence>
<dbReference type="GO" id="GO:0007155">
    <property type="term" value="P:cell adhesion"/>
    <property type="evidence" value="ECO:0007669"/>
    <property type="project" value="InterPro"/>
</dbReference>
<dbReference type="PANTHER" id="PTHR10199">
    <property type="entry name" value="THROMBOSPONDIN"/>
    <property type="match status" value="1"/>
</dbReference>
<keyword evidence="2" id="KW-0106">Calcium</keyword>
<feature type="compositionally biased region" description="Acidic residues" evidence="3">
    <location>
        <begin position="415"/>
        <end position="448"/>
    </location>
</feature>
<dbReference type="RefSeq" id="WP_241551670.1">
    <property type="nucleotide sequence ID" value="NZ_JANCNS010000002.1"/>
</dbReference>
<evidence type="ECO:0000313" key="6">
    <source>
        <dbReference type="Proteomes" id="UP001155280"/>
    </source>
</evidence>
<dbReference type="GO" id="GO:0005509">
    <property type="term" value="F:calcium ion binding"/>
    <property type="evidence" value="ECO:0007669"/>
    <property type="project" value="InterPro"/>
</dbReference>
<sequence length="672" mass="72815">MRNFKYYMAFFALTFLFFTSCSEEEPVEQGVIGDNVASLYLGPVLNQFNEEGRQQVPECSEEAPAFAQIRLEYGDGPTVVETVVPIGLDDDGLFTLYSDDLEIPIPAGETTVDVSLTDFVVWTDNGMGEPGDVIWVAPKDGSEYAQFVDDPLDIEWTLRAGSKNYQDVEVICFDDRDVNLYGYQFFDINPIPLSKLCFFANYCITPGGRDRVANYSLDLYSYSGSEPEANPISNSGLYSELYSDRMPATGQDGNTFYADPLCVAIPRGDDENGDVPYLYYEVTLEDWDGYYGEAPDYELSGYLTWNQVKMYLEQDGDDSTVDYIHLFFNCEECPEGDGTDGDGDGVEDACDNCPEDANADQMDSDGDGVGDACDQCPQEPGSEGSFGCPDDPCLEGDDSDGDGINDVCDNCPDTPNEDQADGDGDGIGDECDNCPEDANEDQLDSDGDGIGDACDQCPQEPGSEGSFGCPDDPCLEGEDSDGDGINDVCDNCPDIPNESQTDTDGDGVGDECDVCEGYDDSIDSDGDGIPDGCDDDEPGEDCETAFMFGDIQFNELDNAPGRWGWVADGTGTYTIYAAAGNNYKTDMPVGSATVSVDGDDILVDISWADGYEFTEVHIDVFTSEPTGSQVQAPGQYTYGYEEGDQLSGLYTLDNPGEPFWIVVHAVACGEDD</sequence>